<sequence length="48" mass="5417">MKDRVAIRVAVSSLSLALLVDVRLQRSSNRKNPTYFDSLAAEKFLVTH</sequence>
<dbReference type="EMBL" id="CP007139">
    <property type="protein sequence ID" value="AIE86204.1"/>
    <property type="molecule type" value="Genomic_DNA"/>
</dbReference>
<proteinExistence type="predicted"/>
<dbReference type="Proteomes" id="UP000027982">
    <property type="component" value="Chromosome"/>
</dbReference>
<organism evidence="1 2">
    <name type="scientific">Fimbriimonas ginsengisoli Gsoil 348</name>
    <dbReference type="NCBI Taxonomy" id="661478"/>
    <lineage>
        <taxon>Bacteria</taxon>
        <taxon>Bacillati</taxon>
        <taxon>Armatimonadota</taxon>
        <taxon>Fimbriimonadia</taxon>
        <taxon>Fimbriimonadales</taxon>
        <taxon>Fimbriimonadaceae</taxon>
        <taxon>Fimbriimonas</taxon>
    </lineage>
</organism>
<accession>A0A068NX54</accession>
<gene>
    <name evidence="1" type="ORF">OP10G_2836</name>
</gene>
<dbReference type="AlphaFoldDB" id="A0A068NX54"/>
<dbReference type="KEGG" id="fgi:OP10G_2836"/>
<protein>
    <submittedName>
        <fullName evidence="1">Uncharacterized protein</fullName>
    </submittedName>
</protein>
<evidence type="ECO:0000313" key="2">
    <source>
        <dbReference type="Proteomes" id="UP000027982"/>
    </source>
</evidence>
<name>A0A068NX54_FIMGI</name>
<dbReference type="HOGENOM" id="CLU_3153066_0_0_0"/>
<reference evidence="1 2" key="1">
    <citation type="journal article" date="2014" name="PLoS ONE">
        <title>The first complete genome sequence of the class fimbriimonadia in the phylum armatimonadetes.</title>
        <authorList>
            <person name="Hu Z.Y."/>
            <person name="Wang Y.Z."/>
            <person name="Im W.T."/>
            <person name="Wang S.Y."/>
            <person name="Zhao G.P."/>
            <person name="Zheng H.J."/>
            <person name="Quan Z.X."/>
        </authorList>
    </citation>
    <scope>NUCLEOTIDE SEQUENCE [LARGE SCALE GENOMIC DNA]</scope>
    <source>
        <strain evidence="1">Gsoil 348</strain>
    </source>
</reference>
<keyword evidence="2" id="KW-1185">Reference proteome</keyword>
<evidence type="ECO:0000313" key="1">
    <source>
        <dbReference type="EMBL" id="AIE86204.1"/>
    </source>
</evidence>